<dbReference type="EMBL" id="CP049056">
    <property type="protein sequence ID" value="QIE55936.1"/>
    <property type="molecule type" value="Genomic_DNA"/>
</dbReference>
<dbReference type="PANTHER" id="PTHR37422">
    <property type="entry name" value="TEICHURONIC ACID BIOSYNTHESIS PROTEIN TUAE"/>
    <property type="match status" value="1"/>
</dbReference>
<keyword evidence="2 5" id="KW-0812">Transmembrane</keyword>
<proteinExistence type="predicted"/>
<feature type="transmembrane region" description="Helical" evidence="5">
    <location>
        <begin position="182"/>
        <end position="204"/>
    </location>
</feature>
<dbReference type="Pfam" id="PF04932">
    <property type="entry name" value="Wzy_C"/>
    <property type="match status" value="1"/>
</dbReference>
<evidence type="ECO:0000259" key="6">
    <source>
        <dbReference type="Pfam" id="PF04932"/>
    </source>
</evidence>
<organism evidence="7 8">
    <name type="scientific">Pikeienuella piscinae</name>
    <dbReference type="NCBI Taxonomy" id="2748098"/>
    <lineage>
        <taxon>Bacteria</taxon>
        <taxon>Pseudomonadati</taxon>
        <taxon>Pseudomonadota</taxon>
        <taxon>Alphaproteobacteria</taxon>
        <taxon>Rhodobacterales</taxon>
        <taxon>Paracoccaceae</taxon>
        <taxon>Pikeienuella</taxon>
    </lineage>
</organism>
<name>A0A7L5C090_9RHOB</name>
<feature type="transmembrane region" description="Helical" evidence="5">
    <location>
        <begin position="354"/>
        <end position="376"/>
    </location>
</feature>
<feature type="transmembrane region" description="Helical" evidence="5">
    <location>
        <begin position="12"/>
        <end position="29"/>
    </location>
</feature>
<evidence type="ECO:0000313" key="8">
    <source>
        <dbReference type="Proteomes" id="UP000503336"/>
    </source>
</evidence>
<feature type="transmembrane region" description="Helical" evidence="5">
    <location>
        <begin position="35"/>
        <end position="52"/>
    </location>
</feature>
<feature type="transmembrane region" description="Helical" evidence="5">
    <location>
        <begin position="260"/>
        <end position="283"/>
    </location>
</feature>
<dbReference type="PANTHER" id="PTHR37422:SF13">
    <property type="entry name" value="LIPOPOLYSACCHARIDE BIOSYNTHESIS PROTEIN PA4999-RELATED"/>
    <property type="match status" value="1"/>
</dbReference>
<feature type="transmembrane region" description="Helical" evidence="5">
    <location>
        <begin position="92"/>
        <end position="109"/>
    </location>
</feature>
<evidence type="ECO:0000256" key="2">
    <source>
        <dbReference type="ARBA" id="ARBA00022692"/>
    </source>
</evidence>
<keyword evidence="4 5" id="KW-0472">Membrane</keyword>
<feature type="transmembrane region" description="Helical" evidence="5">
    <location>
        <begin position="64"/>
        <end position="86"/>
    </location>
</feature>
<feature type="transmembrane region" description="Helical" evidence="5">
    <location>
        <begin position="420"/>
        <end position="438"/>
    </location>
</feature>
<evidence type="ECO:0000256" key="3">
    <source>
        <dbReference type="ARBA" id="ARBA00022989"/>
    </source>
</evidence>
<dbReference type="AlphaFoldDB" id="A0A7L5C090"/>
<comment type="subcellular location">
    <subcellularLocation>
        <location evidence="1">Membrane</location>
        <topology evidence="1">Multi-pass membrane protein</topology>
    </subcellularLocation>
</comment>
<gene>
    <name evidence="7" type="ORF">G5B40_11025</name>
</gene>
<dbReference type="Proteomes" id="UP000503336">
    <property type="component" value="Chromosome"/>
</dbReference>
<evidence type="ECO:0000313" key="7">
    <source>
        <dbReference type="EMBL" id="QIE55936.1"/>
    </source>
</evidence>
<evidence type="ECO:0000256" key="1">
    <source>
        <dbReference type="ARBA" id="ARBA00004141"/>
    </source>
</evidence>
<dbReference type="RefSeq" id="WP_165098483.1">
    <property type="nucleotide sequence ID" value="NZ_CP049056.1"/>
</dbReference>
<accession>A0A7L5C090</accession>
<dbReference type="KEGG" id="hdh:G5B40_11025"/>
<dbReference type="InterPro" id="IPR007016">
    <property type="entry name" value="O-antigen_ligase-rel_domated"/>
</dbReference>
<feature type="domain" description="O-antigen ligase-related" evidence="6">
    <location>
        <begin position="220"/>
        <end position="367"/>
    </location>
</feature>
<feature type="transmembrane region" description="Helical" evidence="5">
    <location>
        <begin position="121"/>
        <end position="142"/>
    </location>
</feature>
<feature type="transmembrane region" description="Helical" evidence="5">
    <location>
        <begin position="213"/>
        <end position="231"/>
    </location>
</feature>
<evidence type="ECO:0000256" key="5">
    <source>
        <dbReference type="SAM" id="Phobius"/>
    </source>
</evidence>
<sequence length="460" mass="50736">MKHKRISTTPGIGFFALFVFVLVAIPKINVSLGPVPLYFIDLMIVSLLWMAQRRPAMKPGQRRFAGAISTILLFALISELVGAFTFGALPESIYIAVRTCLAVSVFFITGQFVRTPRDVEIVLRAVVVGVLLTASLMILTSLPMTRTAVSDLVFSHSFLEPASQNVRELLVAGETGVRGRTLVGVSILGASFINICWPLAALFIRWPWPMNGLWRQLALLACLLAPMGVLMSYSRGPIIGAILIVLAALFLGLKHVRRGVIFPVLVGATVVASVGITSQIFFFDRLTKRSEAMLEKPFADERESERILAYVEPFEHMMQHPRFLVAGEGLTVRYAEIQQAPEQAGKATHAIFAMAYYCYGLIASIIYLSLIIRALFFTGALSRQGRSFTGLMSQSLFLSMVAIVPWAVFGHAAISTPRGAMLFFLIFGLISSLVHFRAPVRRFKPVNGVTHVQRRTPAFR</sequence>
<feature type="transmembrane region" description="Helical" evidence="5">
    <location>
        <begin position="396"/>
        <end position="414"/>
    </location>
</feature>
<dbReference type="GO" id="GO:0016020">
    <property type="term" value="C:membrane"/>
    <property type="evidence" value="ECO:0007669"/>
    <property type="project" value="UniProtKB-SubCell"/>
</dbReference>
<dbReference type="InterPro" id="IPR051533">
    <property type="entry name" value="WaaL-like"/>
</dbReference>
<evidence type="ECO:0000256" key="4">
    <source>
        <dbReference type="ARBA" id="ARBA00023136"/>
    </source>
</evidence>
<keyword evidence="3 5" id="KW-1133">Transmembrane helix</keyword>
<reference evidence="7 8" key="1">
    <citation type="submission" date="2020-02" db="EMBL/GenBank/DDBJ databases">
        <title>complete genome sequence of Rhodobacteraceae bacterium.</title>
        <authorList>
            <person name="Park J."/>
            <person name="Kim Y.-S."/>
            <person name="Kim K.-H."/>
        </authorList>
    </citation>
    <scope>NUCLEOTIDE SEQUENCE [LARGE SCALE GENOMIC DNA]</scope>
    <source>
        <strain evidence="7 8">RR4-56</strain>
    </source>
</reference>
<keyword evidence="8" id="KW-1185">Reference proteome</keyword>
<protein>
    <recommendedName>
        <fullName evidence="6">O-antigen ligase-related domain-containing protein</fullName>
    </recommendedName>
</protein>
<feature type="transmembrane region" description="Helical" evidence="5">
    <location>
        <begin position="237"/>
        <end position="253"/>
    </location>
</feature>